<dbReference type="SUPFAM" id="SSF52743">
    <property type="entry name" value="Subtilisin-like"/>
    <property type="match status" value="1"/>
</dbReference>
<accession>A0A517N451</accession>
<dbReference type="PRINTS" id="PR00723">
    <property type="entry name" value="SUBTILISIN"/>
</dbReference>
<keyword evidence="3 5" id="KW-0378">Hydrolase</keyword>
<dbReference type="GO" id="GO:0004252">
    <property type="term" value="F:serine-type endopeptidase activity"/>
    <property type="evidence" value="ECO:0007669"/>
    <property type="project" value="UniProtKB-UniRule"/>
</dbReference>
<dbReference type="Pfam" id="PF00082">
    <property type="entry name" value="Peptidase_S8"/>
    <property type="match status" value="1"/>
</dbReference>
<feature type="active site" description="Charge relay system" evidence="5">
    <location>
        <position position="173"/>
    </location>
</feature>
<comment type="similarity">
    <text evidence="1 5 6">Belongs to the peptidase S8 family.</text>
</comment>
<dbReference type="PROSITE" id="PS00138">
    <property type="entry name" value="SUBTILASE_SER"/>
    <property type="match status" value="1"/>
</dbReference>
<dbReference type="KEGG" id="rlc:K227x_02860"/>
<feature type="active site" description="Charge relay system" evidence="5">
    <location>
        <position position="131"/>
    </location>
</feature>
<dbReference type="PROSITE" id="PS00137">
    <property type="entry name" value="SUBTILASE_HIS"/>
    <property type="match status" value="1"/>
</dbReference>
<dbReference type="GO" id="GO:0006508">
    <property type="term" value="P:proteolysis"/>
    <property type="evidence" value="ECO:0007669"/>
    <property type="project" value="UniProtKB-KW"/>
</dbReference>
<evidence type="ECO:0000256" key="1">
    <source>
        <dbReference type="ARBA" id="ARBA00011073"/>
    </source>
</evidence>
<evidence type="ECO:0000259" key="8">
    <source>
        <dbReference type="Pfam" id="PF00082"/>
    </source>
</evidence>
<evidence type="ECO:0000256" key="4">
    <source>
        <dbReference type="ARBA" id="ARBA00022825"/>
    </source>
</evidence>
<evidence type="ECO:0000313" key="9">
    <source>
        <dbReference type="EMBL" id="QDT01917.1"/>
    </source>
</evidence>
<dbReference type="EC" id="3.4.21.62" evidence="9"/>
<evidence type="ECO:0000256" key="6">
    <source>
        <dbReference type="RuleBase" id="RU003355"/>
    </source>
</evidence>
<name>A0A517N451_9BACT</name>
<dbReference type="PANTHER" id="PTHR43399:SF4">
    <property type="entry name" value="CELL WALL-ASSOCIATED PROTEASE"/>
    <property type="match status" value="1"/>
</dbReference>
<evidence type="ECO:0000313" key="10">
    <source>
        <dbReference type="Proteomes" id="UP000318538"/>
    </source>
</evidence>
<proteinExistence type="inferred from homology"/>
<dbReference type="InterPro" id="IPR023828">
    <property type="entry name" value="Peptidase_S8_Ser-AS"/>
</dbReference>
<evidence type="ECO:0000256" key="7">
    <source>
        <dbReference type="SAM" id="MobiDB-lite"/>
    </source>
</evidence>
<dbReference type="InterPro" id="IPR036852">
    <property type="entry name" value="Peptidase_S8/S53_dom_sf"/>
</dbReference>
<dbReference type="OrthoDB" id="252653at2"/>
<feature type="active site" description="Charge relay system" evidence="5">
    <location>
        <position position="350"/>
    </location>
</feature>
<keyword evidence="2 5" id="KW-0645">Protease</keyword>
<reference evidence="9 10" key="1">
    <citation type="submission" date="2019-02" db="EMBL/GenBank/DDBJ databases">
        <title>Deep-cultivation of Planctomycetes and their phenomic and genomic characterization uncovers novel biology.</title>
        <authorList>
            <person name="Wiegand S."/>
            <person name="Jogler M."/>
            <person name="Boedeker C."/>
            <person name="Pinto D."/>
            <person name="Vollmers J."/>
            <person name="Rivas-Marin E."/>
            <person name="Kohn T."/>
            <person name="Peeters S.H."/>
            <person name="Heuer A."/>
            <person name="Rast P."/>
            <person name="Oberbeckmann S."/>
            <person name="Bunk B."/>
            <person name="Jeske O."/>
            <person name="Meyerdierks A."/>
            <person name="Storesund J.E."/>
            <person name="Kallscheuer N."/>
            <person name="Luecker S."/>
            <person name="Lage O.M."/>
            <person name="Pohl T."/>
            <person name="Merkel B.J."/>
            <person name="Hornburger P."/>
            <person name="Mueller R.-W."/>
            <person name="Bruemmer F."/>
            <person name="Labrenz M."/>
            <person name="Spormann A.M."/>
            <person name="Op den Camp H."/>
            <person name="Overmann J."/>
            <person name="Amann R."/>
            <person name="Jetten M.S.M."/>
            <person name="Mascher T."/>
            <person name="Medema M.H."/>
            <person name="Devos D.P."/>
            <person name="Kaster A.-K."/>
            <person name="Ovreas L."/>
            <person name="Rohde M."/>
            <person name="Galperin M.Y."/>
            <person name="Jogler C."/>
        </authorList>
    </citation>
    <scope>NUCLEOTIDE SEQUENCE [LARGE SCALE GENOMIC DNA]</scope>
    <source>
        <strain evidence="9 10">K22_7</strain>
    </source>
</reference>
<keyword evidence="4 5" id="KW-0720">Serine protease</keyword>
<sequence length="765" mass="79268">MKRPVRTKLRINDDLEAIPGKIEPCEARLALSASLAGELLLEALGGNVDMDNQPSAADDMATCVPASIPASAGDNSIAFSTQSQSSVASADSIALGASPATDPASSLLDQAADLQASRGLSGAGQTVAVIDSGVAWDHVALGGGYGPGYRVVGGWDFAENDSNPYDDGPAGFHGTHVSGLLAGSTDGFTGVAPGADIVALRVFDDTGSSELEWIESALQWVHENQDTFESPITTINLSVGAALSDANRSIAMGMLEDEFALLRQDGILVFAASGNFFDGGEGSEGVLYPASSPSVIPVSSVDSDGDLSDFAQRESGIFAAQGRSVLSSVPDHVFGWDGKVDDFASLDGTSMASPQAAGASMLVREAMIAEGLTPTANDVLTRMQNASVEHTDAVTGQTYRTLNLAAAVGNVNITDVDPGGGTDGEGESQTPESTTPLTIDRFDGSNEHEEIELDLRDGITLRVGGATYRIDPTNATSDIVIDVGGGNDSLSILGSSAAERLIMHPGAMGTSTLSTNDFTIQLRGFEDVTFNGGGGPDRASLFDSAGSDTLQSHPGEATLEGIGFQFNVIGVPSVFVHATAGGNDTAFLHDSAGDDSLSVRPQFTSLRSDDSFQLAYGFERVYAYATSGGNDSAEMYDSLGDDTMSVSSGRSIITGPGYHVSASGFESTVGHATAGGNDVANIYADGEGSNWETAPDRIQWTGQDGAVRIARGFERNEAFENFQPIELIPLSTGQSPIADWMDDPKIRAARDSEAARSVFAALGDE</sequence>
<dbReference type="PANTHER" id="PTHR43399">
    <property type="entry name" value="SUBTILISIN-RELATED"/>
    <property type="match status" value="1"/>
</dbReference>
<evidence type="ECO:0000256" key="2">
    <source>
        <dbReference type="ARBA" id="ARBA00022670"/>
    </source>
</evidence>
<dbReference type="RefSeq" id="WP_145167724.1">
    <property type="nucleotide sequence ID" value="NZ_CP036525.1"/>
</dbReference>
<feature type="compositionally biased region" description="Polar residues" evidence="7">
    <location>
        <begin position="427"/>
        <end position="436"/>
    </location>
</feature>
<organism evidence="9 10">
    <name type="scientific">Rubripirellula lacrimiformis</name>
    <dbReference type="NCBI Taxonomy" id="1930273"/>
    <lineage>
        <taxon>Bacteria</taxon>
        <taxon>Pseudomonadati</taxon>
        <taxon>Planctomycetota</taxon>
        <taxon>Planctomycetia</taxon>
        <taxon>Pirellulales</taxon>
        <taxon>Pirellulaceae</taxon>
        <taxon>Rubripirellula</taxon>
    </lineage>
</organism>
<dbReference type="InterPro" id="IPR000209">
    <property type="entry name" value="Peptidase_S8/S53_dom"/>
</dbReference>
<dbReference type="EMBL" id="CP036525">
    <property type="protein sequence ID" value="QDT01917.1"/>
    <property type="molecule type" value="Genomic_DNA"/>
</dbReference>
<gene>
    <name evidence="9" type="primary">aprE</name>
    <name evidence="9" type="ORF">K227x_02860</name>
</gene>
<dbReference type="PROSITE" id="PS51892">
    <property type="entry name" value="SUBTILASE"/>
    <property type="match status" value="1"/>
</dbReference>
<keyword evidence="10" id="KW-1185">Reference proteome</keyword>
<evidence type="ECO:0000256" key="3">
    <source>
        <dbReference type="ARBA" id="ARBA00022801"/>
    </source>
</evidence>
<dbReference type="Gene3D" id="3.40.50.200">
    <property type="entry name" value="Peptidase S8/S53 domain"/>
    <property type="match status" value="1"/>
</dbReference>
<dbReference type="InterPro" id="IPR051048">
    <property type="entry name" value="Peptidase_S8/S53_subtilisin"/>
</dbReference>
<evidence type="ECO:0000256" key="5">
    <source>
        <dbReference type="PROSITE-ProRule" id="PRU01240"/>
    </source>
</evidence>
<feature type="domain" description="Peptidase S8/S53" evidence="8">
    <location>
        <begin position="122"/>
        <end position="374"/>
    </location>
</feature>
<dbReference type="AlphaFoldDB" id="A0A517N451"/>
<dbReference type="Proteomes" id="UP000318538">
    <property type="component" value="Chromosome"/>
</dbReference>
<dbReference type="PROSITE" id="PS00136">
    <property type="entry name" value="SUBTILASE_ASP"/>
    <property type="match status" value="1"/>
</dbReference>
<dbReference type="InterPro" id="IPR015500">
    <property type="entry name" value="Peptidase_S8_subtilisin-rel"/>
</dbReference>
<dbReference type="InterPro" id="IPR022398">
    <property type="entry name" value="Peptidase_S8_His-AS"/>
</dbReference>
<feature type="region of interest" description="Disordered" evidence="7">
    <location>
        <begin position="413"/>
        <end position="436"/>
    </location>
</feature>
<dbReference type="InterPro" id="IPR023827">
    <property type="entry name" value="Peptidase_S8_Asp-AS"/>
</dbReference>
<protein>
    <submittedName>
        <fullName evidence="9">Subtilisin E</fullName>
        <ecNumber evidence="9">3.4.21.62</ecNumber>
    </submittedName>
</protein>